<feature type="domain" description="Flagellar hook-associated protein 2 N-terminal" evidence="6">
    <location>
        <begin position="47"/>
        <end position="133"/>
    </location>
</feature>
<dbReference type="GO" id="GO:0007155">
    <property type="term" value="P:cell adhesion"/>
    <property type="evidence" value="ECO:0007669"/>
    <property type="project" value="InterPro"/>
</dbReference>
<dbReference type="GO" id="GO:0071973">
    <property type="term" value="P:bacterial-type flagellum-dependent cell motility"/>
    <property type="evidence" value="ECO:0007669"/>
    <property type="project" value="TreeGrafter"/>
</dbReference>
<organism evidence="8 9">
    <name type="scientific">Pseudoduganella buxea</name>
    <dbReference type="NCBI Taxonomy" id="1949069"/>
    <lineage>
        <taxon>Bacteria</taxon>
        <taxon>Pseudomonadati</taxon>
        <taxon>Pseudomonadota</taxon>
        <taxon>Betaproteobacteria</taxon>
        <taxon>Burkholderiales</taxon>
        <taxon>Oxalobacteraceae</taxon>
        <taxon>Telluria group</taxon>
        <taxon>Pseudoduganella</taxon>
    </lineage>
</organism>
<dbReference type="InterPro" id="IPR040026">
    <property type="entry name" value="FliD"/>
</dbReference>
<feature type="domain" description="Flagellar hook-associated protein 2 C-terminal" evidence="7">
    <location>
        <begin position="254"/>
        <end position="454"/>
    </location>
</feature>
<gene>
    <name evidence="8" type="primary">fliD</name>
    <name evidence="8" type="ORF">GM672_25970</name>
</gene>
<dbReference type="EMBL" id="WNKZ01000138">
    <property type="protein sequence ID" value="MTV56177.1"/>
    <property type="molecule type" value="Genomic_DNA"/>
</dbReference>
<evidence type="ECO:0000256" key="4">
    <source>
        <dbReference type="ARBA" id="ARBA00023143"/>
    </source>
</evidence>
<keyword evidence="8" id="KW-0966">Cell projection</keyword>
<evidence type="ECO:0000259" key="6">
    <source>
        <dbReference type="Pfam" id="PF02465"/>
    </source>
</evidence>
<dbReference type="OrthoDB" id="8771769at2"/>
<dbReference type="GO" id="GO:0009424">
    <property type="term" value="C:bacterial-type flagellum hook"/>
    <property type="evidence" value="ECO:0007669"/>
    <property type="project" value="UniProtKB-UniRule"/>
</dbReference>
<sequence length="468" mass="46549">MEVHAMNSNTGNLLSSLYGTSTAGAYGYGSTGASTSTTLSPAVAARVQQALQGQKGNIDKLNADVASDQTRLSGLGQLQSALAAFGSLAEGISGAGLATSATSSTKGVLTAATGTGAQAGTYKVDVRQLAQNQILNSATQPLADTKIGTGSPATVKIEIGSMTADGFKAGGAAKSITIDSSNNTLDGIAKALKGAGVDAAVVKGEGGYSLQVKGKDGAAQAIRIGVTGDASLKAAIGYDPAAPEAGGMKQAQAAQDALLTVNGKEVASASNTIAAGAIAGTSLTLTGTGATDVTVSQDSSQIGKNVAAFVKGYNELSTRLATLQAGALKGDATLTQVSNQLAQLVKMGGSGANALADAGVTQDAKGQLVVDEKKLNAAIAADPSAVSKLFTNEGRGIADKLDKKIDALSGDGGAIARSRKQVTRELDVLADRKEQLSKSLTVQARALAQLYTMQEQSGGTGSLLDLLG</sequence>
<keyword evidence="8" id="KW-0969">Cilium</keyword>
<evidence type="ECO:0000313" key="8">
    <source>
        <dbReference type="EMBL" id="MTV56177.1"/>
    </source>
</evidence>
<dbReference type="PANTHER" id="PTHR30288:SF0">
    <property type="entry name" value="FLAGELLAR HOOK-ASSOCIATED PROTEIN 2"/>
    <property type="match status" value="1"/>
</dbReference>
<evidence type="ECO:0000313" key="9">
    <source>
        <dbReference type="Proteomes" id="UP000430634"/>
    </source>
</evidence>
<comment type="subunit">
    <text evidence="2 5">Homopentamer.</text>
</comment>
<dbReference type="InterPro" id="IPR010809">
    <property type="entry name" value="FliD_C"/>
</dbReference>
<comment type="subcellular location">
    <subcellularLocation>
        <location evidence="5">Secreted</location>
    </subcellularLocation>
    <subcellularLocation>
        <location evidence="5">Bacterial flagellum</location>
    </subcellularLocation>
</comment>
<dbReference type="InterPro" id="IPR003481">
    <property type="entry name" value="FliD_N"/>
</dbReference>
<comment type="caution">
    <text evidence="8">The sequence shown here is derived from an EMBL/GenBank/DDBJ whole genome shotgun (WGS) entry which is preliminary data.</text>
</comment>
<dbReference type="GO" id="GO:0009421">
    <property type="term" value="C:bacterial-type flagellum filament cap"/>
    <property type="evidence" value="ECO:0007669"/>
    <property type="project" value="InterPro"/>
</dbReference>
<dbReference type="GO" id="GO:0005576">
    <property type="term" value="C:extracellular region"/>
    <property type="evidence" value="ECO:0007669"/>
    <property type="project" value="UniProtKB-SubCell"/>
</dbReference>
<evidence type="ECO:0000256" key="3">
    <source>
        <dbReference type="ARBA" id="ARBA00023054"/>
    </source>
</evidence>
<name>A0A6I3T958_9BURK</name>
<evidence type="ECO:0000256" key="1">
    <source>
        <dbReference type="ARBA" id="ARBA00009764"/>
    </source>
</evidence>
<dbReference type="Proteomes" id="UP000430634">
    <property type="component" value="Unassembled WGS sequence"/>
</dbReference>
<accession>A0A6I3T958</accession>
<evidence type="ECO:0000256" key="5">
    <source>
        <dbReference type="RuleBase" id="RU362066"/>
    </source>
</evidence>
<comment type="similarity">
    <text evidence="1 5">Belongs to the FliD family.</text>
</comment>
<dbReference type="Pfam" id="PF07195">
    <property type="entry name" value="FliD_C"/>
    <property type="match status" value="1"/>
</dbReference>
<keyword evidence="8" id="KW-0282">Flagellum</keyword>
<proteinExistence type="inferred from homology"/>
<comment type="function">
    <text evidence="5">Required for morphogenesis and for the elongation of the flagellar filament by facilitating polymerization of the flagellin monomers at the tip of growing filament. Forms a capping structure, which prevents flagellin subunits (transported through the central channel of the flagellum) from leaking out without polymerization at the distal end.</text>
</comment>
<dbReference type="PANTHER" id="PTHR30288">
    <property type="entry name" value="FLAGELLAR CAP/ASSEMBLY PROTEIN FLID"/>
    <property type="match status" value="1"/>
</dbReference>
<keyword evidence="3" id="KW-0175">Coiled coil</keyword>
<evidence type="ECO:0000256" key="2">
    <source>
        <dbReference type="ARBA" id="ARBA00011255"/>
    </source>
</evidence>
<keyword evidence="5" id="KW-0964">Secreted</keyword>
<protein>
    <recommendedName>
        <fullName evidence="5">Flagellar hook-associated protein 2</fullName>
        <shortName evidence="5">HAP2</shortName>
    </recommendedName>
    <alternativeName>
        <fullName evidence="5">Flagellar cap protein</fullName>
    </alternativeName>
</protein>
<dbReference type="AlphaFoldDB" id="A0A6I3T958"/>
<evidence type="ECO:0000259" key="7">
    <source>
        <dbReference type="Pfam" id="PF07195"/>
    </source>
</evidence>
<dbReference type="Pfam" id="PF02465">
    <property type="entry name" value="FliD_N"/>
    <property type="match status" value="1"/>
</dbReference>
<keyword evidence="4 5" id="KW-0975">Bacterial flagellum</keyword>
<reference evidence="8 9" key="1">
    <citation type="submission" date="2019-11" db="EMBL/GenBank/DDBJ databases">
        <title>Type strains purchased from KCTC, JCM and DSMZ.</title>
        <authorList>
            <person name="Lu H."/>
        </authorList>
    </citation>
    <scope>NUCLEOTIDE SEQUENCE [LARGE SCALE GENOMIC DNA]</scope>
    <source>
        <strain evidence="8 9">KCTC 52429</strain>
    </source>
</reference>